<protein>
    <recommendedName>
        <fullName evidence="2">Orc1-like AAA ATPase domain-containing protein</fullName>
    </recommendedName>
</protein>
<name>A0A7S4K6S9_9STRA</name>
<proteinExistence type="predicted"/>
<organism evidence="1">
    <name type="scientific">Odontella aurita</name>
    <dbReference type="NCBI Taxonomy" id="265563"/>
    <lineage>
        <taxon>Eukaryota</taxon>
        <taxon>Sar</taxon>
        <taxon>Stramenopiles</taxon>
        <taxon>Ochrophyta</taxon>
        <taxon>Bacillariophyta</taxon>
        <taxon>Mediophyceae</taxon>
        <taxon>Biddulphiophycidae</taxon>
        <taxon>Eupodiscales</taxon>
        <taxon>Odontellaceae</taxon>
        <taxon>Odontella</taxon>
    </lineage>
</organism>
<dbReference type="AlphaFoldDB" id="A0A7S4K6S9"/>
<dbReference type="EMBL" id="HBKQ01058213">
    <property type="protein sequence ID" value="CAE2284916.1"/>
    <property type="molecule type" value="Transcribed_RNA"/>
</dbReference>
<evidence type="ECO:0008006" key="2">
    <source>
        <dbReference type="Google" id="ProtNLM"/>
    </source>
</evidence>
<dbReference type="PANTHER" id="PTHR43642">
    <property type="entry name" value="HYBRID SIGNAL TRANSDUCTION HISTIDINE KINASE G"/>
    <property type="match status" value="1"/>
</dbReference>
<reference evidence="1" key="1">
    <citation type="submission" date="2021-01" db="EMBL/GenBank/DDBJ databases">
        <authorList>
            <person name="Corre E."/>
            <person name="Pelletier E."/>
            <person name="Niang G."/>
            <person name="Scheremetjew M."/>
            <person name="Finn R."/>
            <person name="Kale V."/>
            <person name="Holt S."/>
            <person name="Cochrane G."/>
            <person name="Meng A."/>
            <person name="Brown T."/>
            <person name="Cohen L."/>
        </authorList>
    </citation>
    <scope>NUCLEOTIDE SEQUENCE</scope>
    <source>
        <strain evidence="1">Isolate 1302-5</strain>
    </source>
</reference>
<accession>A0A7S4K6S9</accession>
<dbReference type="PANTHER" id="PTHR43642:SF1">
    <property type="entry name" value="HYBRID SIGNAL TRANSDUCTION HISTIDINE KINASE G"/>
    <property type="match status" value="1"/>
</dbReference>
<sequence>MRQLQPISAVVSALDEYCNLLAANTGRIDRVRKDLSAALGNEVGVLVKLVPSLGRLVSVTKKDAHFLQASGPQALQRVVFLLQKMIRVSCSKAEPIVLFLDNLEYADKVSLTLMRGLVTHSQVHGLLFIGCYRSNEVAEDHPFVLWKEKIQRSLSTSVTSIDVANMDTDSVNCLVSDMLGLMPRRTLSLGEAVLYKTSGNPLFISQLLISLRDSGLIRYSLPSRRWVWDIGSIREMDIAADVVDLMTAKLLSFPPEVRSALRVVSAFGNQCKKGVIDILNRDVRAFKSIIALLDLAVSEGLLSDVGEGAAYRFSHDEIRNAAYMLIAETDRAAFRLEIGRSLWRSSSGEGMTTNIFIVVDQLLRGSRLIFDHHERINVAQLSLEAGHAACSMSAFLPASSYYKSGVGLIFDSDWDQHRELCLDLYNSCAEVECILGDFEMSITHLECALEKATTIGERLRSYFTLSRTTGLNGDLSNAIDTATTALRHLGVTFPSEINQRVVIEELTATRILLGASSEDELQSMKGMNDADKKEALRFISLIALFAYKKKREIFALASIQMVQLSLSHGVSEFSACGFASFGMLLCMLMEEFADARKCAKLAISILSRFPGVNGDITVNVIGATHGFCFNWTEPLQSSVPPLKQAIERTGYWRHTSRNDDCSFLHWNSFVVRAPTRFLEGGNDIILKADD</sequence>
<dbReference type="InterPro" id="IPR053159">
    <property type="entry name" value="Hybrid_Histidine_Kinase"/>
</dbReference>
<evidence type="ECO:0000313" key="1">
    <source>
        <dbReference type="EMBL" id="CAE2284916.1"/>
    </source>
</evidence>
<gene>
    <name evidence="1" type="ORF">OAUR00152_LOCUS39803</name>
</gene>